<gene>
    <name evidence="2" type="ORF">IPOD504_LOCUS11497</name>
</gene>
<evidence type="ECO:0000256" key="1">
    <source>
        <dbReference type="SAM" id="SignalP"/>
    </source>
</evidence>
<organism evidence="2 3">
    <name type="scientific">Iphiclides podalirius</name>
    <name type="common">scarce swallowtail</name>
    <dbReference type="NCBI Taxonomy" id="110791"/>
    <lineage>
        <taxon>Eukaryota</taxon>
        <taxon>Metazoa</taxon>
        <taxon>Ecdysozoa</taxon>
        <taxon>Arthropoda</taxon>
        <taxon>Hexapoda</taxon>
        <taxon>Insecta</taxon>
        <taxon>Pterygota</taxon>
        <taxon>Neoptera</taxon>
        <taxon>Endopterygota</taxon>
        <taxon>Lepidoptera</taxon>
        <taxon>Glossata</taxon>
        <taxon>Ditrysia</taxon>
        <taxon>Papilionoidea</taxon>
        <taxon>Papilionidae</taxon>
        <taxon>Papilioninae</taxon>
        <taxon>Iphiclides</taxon>
    </lineage>
</organism>
<evidence type="ECO:0000313" key="2">
    <source>
        <dbReference type="EMBL" id="CAH2061845.1"/>
    </source>
</evidence>
<feature type="non-terminal residue" evidence="2">
    <location>
        <position position="1"/>
    </location>
</feature>
<sequence>MFHLTLRTLIIFALFLCVSCQRDGEYIKLLRQLKRQTHDYGTSSTGTDIKLLDRAEINDNFVRPMLRSNSFVSNNGETKKRRFLKGEHEGRVREIIAFVKTHPLTAKYFYDEVQRIKRQNVVKDDLRKMVTLLERMPDLKKEILDLFQKYLKNVVKVTDFWARPPNDLVINPFGGAFIDSTYT</sequence>
<protein>
    <recommendedName>
        <fullName evidence="4">RxLR effector protein</fullName>
    </recommendedName>
</protein>
<name>A0ABN8IM59_9NEOP</name>
<dbReference type="Proteomes" id="UP000837857">
    <property type="component" value="Chromosome 28"/>
</dbReference>
<evidence type="ECO:0008006" key="4">
    <source>
        <dbReference type="Google" id="ProtNLM"/>
    </source>
</evidence>
<reference evidence="2" key="1">
    <citation type="submission" date="2022-03" db="EMBL/GenBank/DDBJ databases">
        <authorList>
            <person name="Martin H S."/>
        </authorList>
    </citation>
    <scope>NUCLEOTIDE SEQUENCE</scope>
</reference>
<feature type="chain" id="PRO_5047359229" description="RxLR effector protein" evidence="1">
    <location>
        <begin position="21"/>
        <end position="183"/>
    </location>
</feature>
<feature type="signal peptide" evidence="1">
    <location>
        <begin position="1"/>
        <end position="20"/>
    </location>
</feature>
<dbReference type="EMBL" id="OW152840">
    <property type="protein sequence ID" value="CAH2061845.1"/>
    <property type="molecule type" value="Genomic_DNA"/>
</dbReference>
<accession>A0ABN8IM59</accession>
<keyword evidence="1" id="KW-0732">Signal</keyword>
<proteinExistence type="predicted"/>
<evidence type="ECO:0000313" key="3">
    <source>
        <dbReference type="Proteomes" id="UP000837857"/>
    </source>
</evidence>
<keyword evidence="3" id="KW-1185">Reference proteome</keyword>